<dbReference type="GO" id="GO:0003676">
    <property type="term" value="F:nucleic acid binding"/>
    <property type="evidence" value="ECO:0007669"/>
    <property type="project" value="InterPro"/>
</dbReference>
<dbReference type="InterPro" id="IPR002312">
    <property type="entry name" value="Asp/Asn-tRNA-synth_IIb"/>
</dbReference>
<dbReference type="Gene3D" id="3.30.930.10">
    <property type="entry name" value="Bira Bifunctional Protein, Domain 2"/>
    <property type="match status" value="1"/>
</dbReference>
<feature type="binding site" evidence="7">
    <location>
        <position position="499"/>
    </location>
    <ligand>
        <name>ATP</name>
        <dbReference type="ChEBI" id="CHEBI:30616"/>
    </ligand>
</feature>
<dbReference type="InterPro" id="IPR004115">
    <property type="entry name" value="GAD-like_sf"/>
</dbReference>
<dbReference type="NCBIfam" id="TIGR00459">
    <property type="entry name" value="aspS_bact"/>
    <property type="match status" value="1"/>
</dbReference>
<dbReference type="GO" id="GO:0004815">
    <property type="term" value="F:aspartate-tRNA ligase activity"/>
    <property type="evidence" value="ECO:0007669"/>
    <property type="project" value="UniProtKB-UniRule"/>
</dbReference>
<dbReference type="GO" id="GO:0005737">
    <property type="term" value="C:cytoplasm"/>
    <property type="evidence" value="ECO:0007669"/>
    <property type="project" value="UniProtKB-SubCell"/>
</dbReference>
<dbReference type="InterPro" id="IPR012340">
    <property type="entry name" value="NA-bd_OB-fold"/>
</dbReference>
<evidence type="ECO:0000313" key="9">
    <source>
        <dbReference type="EMBL" id="RDB37116.1"/>
    </source>
</evidence>
<dbReference type="AlphaFoldDB" id="A0A369L0Y6"/>
<comment type="similarity">
    <text evidence="1 7">Belongs to the class-II aminoacyl-tRNA synthetase family. Type 1 subfamily.</text>
</comment>
<evidence type="ECO:0000259" key="8">
    <source>
        <dbReference type="PROSITE" id="PS50862"/>
    </source>
</evidence>
<evidence type="ECO:0000256" key="2">
    <source>
        <dbReference type="ARBA" id="ARBA00022598"/>
    </source>
</evidence>
<dbReference type="GO" id="GO:0005524">
    <property type="term" value="F:ATP binding"/>
    <property type="evidence" value="ECO:0007669"/>
    <property type="project" value="UniProtKB-UniRule"/>
</dbReference>
<dbReference type="Gene3D" id="3.30.1360.30">
    <property type="entry name" value="GAD-like domain"/>
    <property type="match status" value="1"/>
</dbReference>
<comment type="catalytic activity">
    <reaction evidence="7">
        <text>tRNA(Asx) + L-aspartate + ATP = L-aspartyl-tRNA(Asx) + AMP + diphosphate</text>
        <dbReference type="Rhea" id="RHEA:18349"/>
        <dbReference type="Rhea" id="RHEA-COMP:9710"/>
        <dbReference type="Rhea" id="RHEA-COMP:9711"/>
        <dbReference type="ChEBI" id="CHEBI:29991"/>
        <dbReference type="ChEBI" id="CHEBI:30616"/>
        <dbReference type="ChEBI" id="CHEBI:33019"/>
        <dbReference type="ChEBI" id="CHEBI:78442"/>
        <dbReference type="ChEBI" id="CHEBI:78516"/>
        <dbReference type="ChEBI" id="CHEBI:456215"/>
        <dbReference type="EC" id="6.1.1.23"/>
    </reaction>
</comment>
<dbReference type="GO" id="GO:0006422">
    <property type="term" value="P:aspartyl-tRNA aminoacylation"/>
    <property type="evidence" value="ECO:0007669"/>
    <property type="project" value="UniProtKB-UniRule"/>
</dbReference>
<dbReference type="HAMAP" id="MF_00044">
    <property type="entry name" value="Asp_tRNA_synth_type1"/>
    <property type="match status" value="1"/>
</dbReference>
<evidence type="ECO:0000256" key="7">
    <source>
        <dbReference type="HAMAP-Rule" id="MF_00044"/>
    </source>
</evidence>
<dbReference type="EC" id="6.1.1.23" evidence="7"/>
<proteinExistence type="inferred from homology"/>
<dbReference type="PANTHER" id="PTHR22594:SF5">
    <property type="entry name" value="ASPARTATE--TRNA LIGASE, MITOCHONDRIAL"/>
    <property type="match status" value="1"/>
</dbReference>
<dbReference type="InterPro" id="IPR004365">
    <property type="entry name" value="NA-bd_OB_tRNA"/>
</dbReference>
<dbReference type="InterPro" id="IPR004364">
    <property type="entry name" value="Aa-tRNA-synt_II"/>
</dbReference>
<keyword evidence="7" id="KW-0963">Cytoplasm</keyword>
<dbReference type="CDD" id="cd00777">
    <property type="entry name" value="AspRS_core"/>
    <property type="match status" value="1"/>
</dbReference>
<name>A0A369L0Y6_9BACT</name>
<dbReference type="PRINTS" id="PR01042">
    <property type="entry name" value="TRNASYNTHASP"/>
</dbReference>
<keyword evidence="3 7" id="KW-0547">Nucleotide-binding</keyword>
<comment type="caution">
    <text evidence="7">Lacks conserved residue(s) required for the propagation of feature annotation.</text>
</comment>
<dbReference type="PROSITE" id="PS50862">
    <property type="entry name" value="AA_TRNA_LIGASE_II"/>
    <property type="match status" value="1"/>
</dbReference>
<evidence type="ECO:0000256" key="5">
    <source>
        <dbReference type="ARBA" id="ARBA00022917"/>
    </source>
</evidence>
<dbReference type="EMBL" id="QOVW01000008">
    <property type="protein sequence ID" value="RDB37116.1"/>
    <property type="molecule type" value="Genomic_DNA"/>
</dbReference>
<keyword evidence="10" id="KW-1185">Reference proteome</keyword>
<keyword evidence="5 7" id="KW-0648">Protein biosynthesis</keyword>
<dbReference type="SUPFAM" id="SSF50249">
    <property type="entry name" value="Nucleic acid-binding proteins"/>
    <property type="match status" value="1"/>
</dbReference>
<dbReference type="SUPFAM" id="SSF55261">
    <property type="entry name" value="GAD domain-like"/>
    <property type="match status" value="1"/>
</dbReference>
<dbReference type="InterPro" id="IPR047090">
    <property type="entry name" value="AspRS_core"/>
</dbReference>
<dbReference type="InterPro" id="IPR006195">
    <property type="entry name" value="aa-tRNA-synth_II"/>
</dbReference>
<dbReference type="NCBIfam" id="NF001750">
    <property type="entry name" value="PRK00476.1"/>
    <property type="match status" value="1"/>
</dbReference>
<comment type="subunit">
    <text evidence="7">Homodimer.</text>
</comment>
<evidence type="ECO:0000256" key="3">
    <source>
        <dbReference type="ARBA" id="ARBA00022741"/>
    </source>
</evidence>
<dbReference type="InterPro" id="IPR029351">
    <property type="entry name" value="GAD_dom"/>
</dbReference>
<dbReference type="InterPro" id="IPR047089">
    <property type="entry name" value="Asp-tRNA-ligase_1_N"/>
</dbReference>
<dbReference type="CDD" id="cd04317">
    <property type="entry name" value="EcAspRS_like_N"/>
    <property type="match status" value="1"/>
</dbReference>
<feature type="domain" description="Aminoacyl-transfer RNA synthetases class-II family profile" evidence="8">
    <location>
        <begin position="148"/>
        <end position="572"/>
    </location>
</feature>
<dbReference type="PANTHER" id="PTHR22594">
    <property type="entry name" value="ASPARTYL/LYSYL-TRNA SYNTHETASE"/>
    <property type="match status" value="1"/>
</dbReference>
<dbReference type="Pfam" id="PF01336">
    <property type="entry name" value="tRNA_anti-codon"/>
    <property type="match status" value="1"/>
</dbReference>
<dbReference type="GO" id="GO:0050560">
    <property type="term" value="F:aspartate-tRNA(Asn) ligase activity"/>
    <property type="evidence" value="ECO:0007669"/>
    <property type="project" value="UniProtKB-EC"/>
</dbReference>
<feature type="site" description="Important for tRNA non-discrimination" evidence="7">
    <location>
        <position position="82"/>
    </location>
</feature>
<keyword evidence="2 7" id="KW-0436">Ligase</keyword>
<feature type="binding site" evidence="7">
    <location>
        <begin position="551"/>
        <end position="554"/>
    </location>
    <ligand>
        <name>ATP</name>
        <dbReference type="ChEBI" id="CHEBI:30616"/>
    </ligand>
</feature>
<dbReference type="InterPro" id="IPR004524">
    <property type="entry name" value="Asp-tRNA-ligase_1"/>
</dbReference>
<comment type="caution">
    <text evidence="9">The sequence shown here is derived from an EMBL/GenBank/DDBJ whole genome shotgun (WGS) entry which is preliminary data.</text>
</comment>
<feature type="binding site" evidence="7">
    <location>
        <position position="175"/>
    </location>
    <ligand>
        <name>L-aspartate</name>
        <dbReference type="ChEBI" id="CHEBI:29991"/>
    </ligand>
</feature>
<dbReference type="Gene3D" id="2.40.50.140">
    <property type="entry name" value="Nucleic acid-binding proteins"/>
    <property type="match status" value="1"/>
</dbReference>
<dbReference type="SUPFAM" id="SSF55681">
    <property type="entry name" value="Class II aaRS and biotin synthetases"/>
    <property type="match status" value="1"/>
</dbReference>
<protein>
    <recommendedName>
        <fullName evidence="7">Aspartate--tRNA(Asp/Asn) ligase</fullName>
        <ecNumber evidence="7">6.1.1.23</ecNumber>
    </recommendedName>
    <alternativeName>
        <fullName evidence="7">Aspartyl-tRNA synthetase</fullName>
        <shortName evidence="7">AspRS</shortName>
    </alternativeName>
    <alternativeName>
        <fullName evidence="7">Non-discriminating aspartyl-tRNA synthetase</fullName>
        <shortName evidence="7">ND-AspRS</shortName>
    </alternativeName>
</protein>
<evidence type="ECO:0000256" key="4">
    <source>
        <dbReference type="ARBA" id="ARBA00022840"/>
    </source>
</evidence>
<feature type="binding site" evidence="7">
    <location>
        <begin position="221"/>
        <end position="223"/>
    </location>
    <ligand>
        <name>ATP</name>
        <dbReference type="ChEBI" id="CHEBI:30616"/>
    </ligand>
</feature>
<dbReference type="InterPro" id="IPR045864">
    <property type="entry name" value="aa-tRNA-synth_II/BPL/LPL"/>
</dbReference>
<dbReference type="Pfam" id="PF00152">
    <property type="entry name" value="tRNA-synt_2"/>
    <property type="match status" value="1"/>
</dbReference>
<feature type="binding site" evidence="7">
    <location>
        <position position="221"/>
    </location>
    <ligand>
        <name>L-aspartate</name>
        <dbReference type="ChEBI" id="CHEBI:29991"/>
    </ligand>
</feature>
<evidence type="ECO:0000256" key="1">
    <source>
        <dbReference type="ARBA" id="ARBA00006303"/>
    </source>
</evidence>
<dbReference type="RefSeq" id="WP_338636805.1">
    <property type="nucleotide sequence ID" value="NZ_CP146516.1"/>
</dbReference>
<accession>A0A369L0Y6</accession>
<feature type="binding site" evidence="7">
    <location>
        <position position="465"/>
    </location>
    <ligand>
        <name>L-aspartate</name>
        <dbReference type="ChEBI" id="CHEBI:29991"/>
    </ligand>
</feature>
<comment type="subcellular location">
    <subcellularLocation>
        <location evidence="7">Cytoplasm</location>
    </subcellularLocation>
</comment>
<evidence type="ECO:0000256" key="6">
    <source>
        <dbReference type="ARBA" id="ARBA00023146"/>
    </source>
</evidence>
<dbReference type="Proteomes" id="UP000253934">
    <property type="component" value="Unassembled WGS sequence"/>
</dbReference>
<reference evidence="9" key="1">
    <citation type="submission" date="2018-04" db="EMBL/GenBank/DDBJ databases">
        <title>Draft genome sequence of the Candidatus Spirobacillus cienkowskii, a pathogen of freshwater Daphnia species, reconstructed from hemolymph metagenomic reads.</title>
        <authorList>
            <person name="Bresciani L."/>
            <person name="Lemos L.N."/>
            <person name="Wale N."/>
            <person name="Lin J.Y."/>
            <person name="Fernandes G.R."/>
            <person name="Duffy M.A."/>
            <person name="Rodrigues J.M."/>
        </authorList>
    </citation>
    <scope>NUCLEOTIDE SEQUENCE [LARGE SCALE GENOMIC DNA]</scope>
    <source>
        <strain evidence="9">Binning01</strain>
    </source>
</reference>
<keyword evidence="4 7" id="KW-0067">ATP-binding</keyword>
<feature type="binding site" evidence="7">
    <location>
        <position position="506"/>
    </location>
    <ligand>
        <name>L-aspartate</name>
        <dbReference type="ChEBI" id="CHEBI:29991"/>
    </ligand>
</feature>
<organism evidence="9 10">
    <name type="scientific">Spirobacillus cienkowskii</name>
    <dbReference type="NCBI Taxonomy" id="495820"/>
    <lineage>
        <taxon>Bacteria</taxon>
        <taxon>Pseudomonadati</taxon>
        <taxon>Bdellovibrionota</taxon>
        <taxon>Oligoflexia</taxon>
        <taxon>Silvanigrellales</taxon>
        <taxon>Spirobacillus</taxon>
    </lineage>
</organism>
<evidence type="ECO:0000313" key="10">
    <source>
        <dbReference type="Proteomes" id="UP000253934"/>
    </source>
</evidence>
<sequence length="603" mass="68906">MQLLRTHHCSELNITHLNQKVTLIGWLHAKRNLGGLIFIDIRDNYGLTQVVIHPNTPFFHEASQTRQESVIQITGLVSKREGAINSKMSTGEIEVIASEFVVESPSEILPFPIAHNPKQESEDTRLAFRFLDLRTEKMHKNILFRCQVIQHIRSIMHSLGFHEFNTPILTSSSPEGARDFLVPSRLHPGHFYALPQAPQQFKQLLMCSGFDRYFQIAPCFRDEDPRADRAPGEFYQLDIEMSFVTQDEVFHVVEQLMGELFENKKFSDKPILPLSHYNSEYRKNNRRFPCIPWHDSMDKYGTDKPDLRFNLEMQNVEETLEHTQSALFQTILKNKGILRAIVLPNAASQSRKFFDEVDQFAKEQGLGGLPWLAVKDGEWKGSIAKQLSDAEKKALGNQLRLENNNAIVFIVGNHKQKTQIAGGKIRTYLAEKLNLKNTNNWAFAWIVDFPMFEYNEDAQKIDFSHNPFSMPQGGMEALNQKNPLNITAYQYDLVCNGIELSSGAIRNHKRDIMKRAFEIAGYSENDVESKFGALWNAFAFGAPPHGGIAPGIDRMIMLLLNEPNIREVIAFPLNQKAMDLLMKAPSPVSMQQLKEIHIQTKML</sequence>
<feature type="region of interest" description="Aspartate" evidence="7">
    <location>
        <begin position="199"/>
        <end position="202"/>
    </location>
</feature>
<comment type="function">
    <text evidence="7">Aspartyl-tRNA synthetase with relaxed tRNA specificity since it is able to aspartylate not only its cognate tRNA(Asp) but also tRNA(Asn). Reaction proceeds in two steps: L-aspartate is first activated by ATP to form Asp-AMP and then transferred to the acceptor end of tRNA(Asp/Asn).</text>
</comment>
<keyword evidence="6 7" id="KW-0030">Aminoacyl-tRNA synthetase</keyword>
<gene>
    <name evidence="7" type="primary">aspS</name>
    <name evidence="9" type="ORF">DCC88_01595</name>
</gene>
<dbReference type="Pfam" id="PF02938">
    <property type="entry name" value="GAD"/>
    <property type="match status" value="1"/>
</dbReference>